<feature type="signal peptide" evidence="2">
    <location>
        <begin position="1"/>
        <end position="23"/>
    </location>
</feature>
<dbReference type="Gene3D" id="3.10.450.40">
    <property type="match status" value="1"/>
</dbReference>
<comment type="caution">
    <text evidence="4">The sequence shown here is derived from an EMBL/GenBank/DDBJ whole genome shotgun (WGS) entry which is preliminary data.</text>
</comment>
<dbReference type="RefSeq" id="WP_260906896.1">
    <property type="nucleotide sequence ID" value="NZ_JAOCZP010000011.1"/>
</dbReference>
<feature type="chain" id="PRO_5047097271" evidence="2">
    <location>
        <begin position="24"/>
        <end position="122"/>
    </location>
</feature>
<evidence type="ECO:0000256" key="2">
    <source>
        <dbReference type="SAM" id="SignalP"/>
    </source>
</evidence>
<evidence type="ECO:0000259" key="3">
    <source>
        <dbReference type="Pfam" id="PF03413"/>
    </source>
</evidence>
<keyword evidence="2" id="KW-0732">Signal</keyword>
<sequence>MKNAVLAGALAAMVAGSALPAYAETGASDKTEMQAALAAKVSMSEAVQAAEDKSGGKVMEAVFSDENGKPGYEVSTVQPDGTEQNFFVDASTGEAVKATAAAENENDGSGTVDDSQEGEYDE</sequence>
<proteinExistence type="predicted"/>
<dbReference type="Pfam" id="PF03413">
    <property type="entry name" value="PepSY"/>
    <property type="match status" value="1"/>
</dbReference>
<dbReference type="EMBL" id="JAOCZP010000011">
    <property type="protein sequence ID" value="MCT7378091.1"/>
    <property type="molecule type" value="Genomic_DNA"/>
</dbReference>
<dbReference type="InterPro" id="IPR025711">
    <property type="entry name" value="PepSY"/>
</dbReference>
<dbReference type="Proteomes" id="UP001320831">
    <property type="component" value="Unassembled WGS sequence"/>
</dbReference>
<evidence type="ECO:0000256" key="1">
    <source>
        <dbReference type="SAM" id="MobiDB-lite"/>
    </source>
</evidence>
<protein>
    <submittedName>
        <fullName evidence="4">PepSY domain-containing protein</fullName>
    </submittedName>
</protein>
<organism evidence="4 5">
    <name type="scientific">Chelativorans salis</name>
    <dbReference type="NCBI Taxonomy" id="2978478"/>
    <lineage>
        <taxon>Bacteria</taxon>
        <taxon>Pseudomonadati</taxon>
        <taxon>Pseudomonadota</taxon>
        <taxon>Alphaproteobacteria</taxon>
        <taxon>Hyphomicrobiales</taxon>
        <taxon>Phyllobacteriaceae</taxon>
        <taxon>Chelativorans</taxon>
    </lineage>
</organism>
<feature type="region of interest" description="Disordered" evidence="1">
    <location>
        <begin position="100"/>
        <end position="122"/>
    </location>
</feature>
<reference evidence="4 5" key="1">
    <citation type="submission" date="2022-09" db="EMBL/GenBank/DDBJ databases">
        <title>Chelativorans salina sp. nov., a novel slightly halophilic bacterium isolated from a saline lake sediment enrichment.</title>
        <authorList>
            <person name="Gao L."/>
            <person name="Fang B.-Z."/>
            <person name="Li W.-J."/>
        </authorList>
    </citation>
    <scope>NUCLEOTIDE SEQUENCE [LARGE SCALE GENOMIC DNA]</scope>
    <source>
        <strain evidence="4 5">EGI FJ00035</strain>
    </source>
</reference>
<feature type="domain" description="PepSY" evidence="3">
    <location>
        <begin position="40"/>
        <end position="97"/>
    </location>
</feature>
<keyword evidence="5" id="KW-1185">Reference proteome</keyword>
<evidence type="ECO:0000313" key="5">
    <source>
        <dbReference type="Proteomes" id="UP001320831"/>
    </source>
</evidence>
<evidence type="ECO:0000313" key="4">
    <source>
        <dbReference type="EMBL" id="MCT7378091.1"/>
    </source>
</evidence>
<accession>A0ABT2LUM3</accession>
<name>A0ABT2LUM3_9HYPH</name>
<gene>
    <name evidence="4" type="ORF">N5A92_24025</name>
</gene>